<feature type="transmembrane region" description="Helical" evidence="2">
    <location>
        <begin position="78"/>
        <end position="106"/>
    </location>
</feature>
<dbReference type="OrthoDB" id="6627098at2759"/>
<protein>
    <submittedName>
        <fullName evidence="4">Protein commissureless 2 homolog isoform X2</fullName>
    </submittedName>
</protein>
<feature type="compositionally biased region" description="Low complexity" evidence="1">
    <location>
        <begin position="325"/>
        <end position="338"/>
    </location>
</feature>
<sequence>MSNYTLLHLTKVQQPYLHSVGSSYAALANVDGFYGPTLEAGLLDFHANGTATHANLTADNVLVFIGEENYSYRSTSTIVLMVAAWILLILGFVFCCCAECCGVSVWRGKERSGNESLNRAEQGINRGAGGRATSSEVATADRANHSDPTIEICRRCPPDYEAESLPSYTIVSGLPTYDDALEEFRKAGIILTPAVVPIIKIFECNDNGKEQAVGYSLVETNISAVDGGDSVSIGSAAAACNCGNTSPTGSLPSYSAATAAAMAVAAAAPPQVIELSPEHLASLSQKRLSLQISFNNSVRRQSPLRNHLLRSRAVGNTAGMGPIEGTSPGGVVTVSTSHGSGLGTGSAAILPAPLHRSSSTLSLSNERQLLDQRLRHLHHRGSLY</sequence>
<keyword evidence="2" id="KW-0812">Transmembrane</keyword>
<proteinExistence type="predicted"/>
<feature type="region of interest" description="Disordered" evidence="1">
    <location>
        <begin position="116"/>
        <end position="144"/>
    </location>
</feature>
<dbReference type="RefSeq" id="XP_017034213.1">
    <property type="nucleotide sequence ID" value="XM_017178724.3"/>
</dbReference>
<dbReference type="Pfam" id="PF15957">
    <property type="entry name" value="Comm"/>
    <property type="match status" value="1"/>
</dbReference>
<accession>A0A6P4JI18</accession>
<evidence type="ECO:0000313" key="4">
    <source>
        <dbReference type="RefSeq" id="XP_017034213.1"/>
    </source>
</evidence>
<dbReference type="Proteomes" id="UP001652661">
    <property type="component" value="Chromosome 3L"/>
</dbReference>
<keyword evidence="2" id="KW-0472">Membrane</keyword>
<dbReference type="GO" id="GO:0007411">
    <property type="term" value="P:axon guidance"/>
    <property type="evidence" value="ECO:0007669"/>
    <property type="project" value="InterPro"/>
</dbReference>
<evidence type="ECO:0000256" key="1">
    <source>
        <dbReference type="SAM" id="MobiDB-lite"/>
    </source>
</evidence>
<reference evidence="4" key="1">
    <citation type="submission" date="2025-08" db="UniProtKB">
        <authorList>
            <consortium name="RefSeq"/>
        </authorList>
    </citation>
    <scope>IDENTIFICATION</scope>
    <source>
        <strain evidence="4">14028-0561.14</strain>
        <tissue evidence="4">Whole fly</tissue>
    </source>
</reference>
<dbReference type="InterPro" id="IPR031878">
    <property type="entry name" value="Commissureless"/>
</dbReference>
<gene>
    <name evidence="4" type="primary">comm3</name>
</gene>
<evidence type="ECO:0000313" key="3">
    <source>
        <dbReference type="Proteomes" id="UP001652661"/>
    </source>
</evidence>
<feature type="region of interest" description="Disordered" evidence="1">
    <location>
        <begin position="316"/>
        <end position="338"/>
    </location>
</feature>
<dbReference type="AlphaFoldDB" id="A0A6P4JI18"/>
<organism evidence="3 4">
    <name type="scientific">Drosophila kikkawai</name>
    <name type="common">Fruit fly</name>
    <dbReference type="NCBI Taxonomy" id="30033"/>
    <lineage>
        <taxon>Eukaryota</taxon>
        <taxon>Metazoa</taxon>
        <taxon>Ecdysozoa</taxon>
        <taxon>Arthropoda</taxon>
        <taxon>Hexapoda</taxon>
        <taxon>Insecta</taxon>
        <taxon>Pterygota</taxon>
        <taxon>Neoptera</taxon>
        <taxon>Endopterygota</taxon>
        <taxon>Diptera</taxon>
        <taxon>Brachycera</taxon>
        <taxon>Muscomorpha</taxon>
        <taxon>Ephydroidea</taxon>
        <taxon>Drosophilidae</taxon>
        <taxon>Drosophila</taxon>
        <taxon>Sophophora</taxon>
    </lineage>
</organism>
<name>A0A6P4JI18_DROKI</name>
<keyword evidence="2" id="KW-1133">Transmembrane helix</keyword>
<keyword evidence="3" id="KW-1185">Reference proteome</keyword>
<evidence type="ECO:0000256" key="2">
    <source>
        <dbReference type="SAM" id="Phobius"/>
    </source>
</evidence>